<evidence type="ECO:0000256" key="1">
    <source>
        <dbReference type="SAM" id="MobiDB-lite"/>
    </source>
</evidence>
<dbReference type="AlphaFoldDB" id="A0A2H3JD81"/>
<keyword evidence="3" id="KW-1185">Reference proteome</keyword>
<dbReference type="OMA" id="WHHDGPY"/>
<dbReference type="EMBL" id="KB467831">
    <property type="protein sequence ID" value="PCH33907.1"/>
    <property type="molecule type" value="Genomic_DNA"/>
</dbReference>
<feature type="compositionally biased region" description="Low complexity" evidence="1">
    <location>
        <begin position="770"/>
        <end position="782"/>
    </location>
</feature>
<gene>
    <name evidence="2" type="ORF">WOLCODRAFT_141864</name>
</gene>
<proteinExistence type="predicted"/>
<evidence type="ECO:0000313" key="2">
    <source>
        <dbReference type="EMBL" id="PCH33907.1"/>
    </source>
</evidence>
<sequence>MVDYVYVEHLPPRHALPRDPPPPYEPLSIALPSPLPTPTFPTHSAAAGRAPSSAQRTRPLPQALLHDPAFSNDPHSNPYFVMTSHEHIHAAHPPPRDGSSSRQPPPGISQGRADPPAQRPLARNTPYVPPPRGSSRDAGPMQRPFPPAISASSVHGPYAMWRPPALSTASSDDSDYSDSEHSSPVQHTRESTPPSSVDSSPRHSTVSSVPSSSSDRDKPTPPVPTLVVAAETPAETVPTRILAPPRSSSLPSSGSQTPAQPPVPAPAPAPNANAAPASDVPSVTPRPVPTGQNKSALELHVRPPPPQTLSRSATAPTRALPTPPQSQTQGHTRSQSQPQAQAPEQSRGRSREQQPVHRTPRQRSRRPSVSAPRDLDRIDELDESDPRGLAWHHGGPYEAIRSVSQPRRKEPPGMEGVGAASTHTRRAQSVEREKPRLQKKPSMSSFSVQPGEIFPSNAMYKAMPGSFDPYSAADSTLQYPGAPPLPPAVPPKPSSQPQSRPQTALPQSSRDPVQAQVQNRPSTAPPNQNQPQQQTRAPPQRVPVPSTSASSKSQSQSTPLRPPLLQNPSQRSGQVRFESPSRPDVRPPLGQGSVDVAFDSREMNAAPPPSPGPHRQPLAPIQAQANTPPPPPPQKHSRHASTYLNVNTTPTGSAESLARATRTAIPRSDISMPPRGGPTNAHMQALPPRHRPTHLVMPAPLQPLEDERRRQGQSQVQPQSQVRAAPQSGSGLQLNLSGRVSRSEDGHGGDAPASSQRGRHLLHRASSFTRQSQGQAGAVQVQRHGRSRSQSQTRSEAVAPKVLRKRPTVTRGHPHGTESSSTSAAIFASRVVDRAGPGSDKGRVVEHVQVWPRDRVKEAELQREMSSHNAFGRKLSKLRRH</sequence>
<accession>A0A2H3JD81</accession>
<evidence type="ECO:0000313" key="3">
    <source>
        <dbReference type="Proteomes" id="UP000218811"/>
    </source>
</evidence>
<feature type="compositionally biased region" description="Pro residues" evidence="1">
    <location>
        <begin position="481"/>
        <end position="494"/>
    </location>
</feature>
<feature type="compositionally biased region" description="Low complexity" evidence="1">
    <location>
        <begin position="193"/>
        <end position="213"/>
    </location>
</feature>
<feature type="compositionally biased region" description="Basic residues" evidence="1">
    <location>
        <begin position="802"/>
        <end position="814"/>
    </location>
</feature>
<feature type="compositionally biased region" description="Low complexity" evidence="1">
    <location>
        <begin position="334"/>
        <end position="345"/>
    </location>
</feature>
<feature type="compositionally biased region" description="Pro residues" evidence="1">
    <location>
        <begin position="259"/>
        <end position="269"/>
    </location>
</feature>
<reference evidence="2 3" key="1">
    <citation type="journal article" date="2012" name="Science">
        <title>The Paleozoic origin of enzymatic lignin decomposition reconstructed from 31 fungal genomes.</title>
        <authorList>
            <person name="Floudas D."/>
            <person name="Binder M."/>
            <person name="Riley R."/>
            <person name="Barry K."/>
            <person name="Blanchette R.A."/>
            <person name="Henrissat B."/>
            <person name="Martinez A.T."/>
            <person name="Otillar R."/>
            <person name="Spatafora J.W."/>
            <person name="Yadav J.S."/>
            <person name="Aerts A."/>
            <person name="Benoit I."/>
            <person name="Boyd A."/>
            <person name="Carlson A."/>
            <person name="Copeland A."/>
            <person name="Coutinho P.M."/>
            <person name="de Vries R.P."/>
            <person name="Ferreira P."/>
            <person name="Findley K."/>
            <person name="Foster B."/>
            <person name="Gaskell J."/>
            <person name="Glotzer D."/>
            <person name="Gorecki P."/>
            <person name="Heitman J."/>
            <person name="Hesse C."/>
            <person name="Hori C."/>
            <person name="Igarashi K."/>
            <person name="Jurgens J.A."/>
            <person name="Kallen N."/>
            <person name="Kersten P."/>
            <person name="Kohler A."/>
            <person name="Kuees U."/>
            <person name="Kumar T.K.A."/>
            <person name="Kuo A."/>
            <person name="LaButti K."/>
            <person name="Larrondo L.F."/>
            <person name="Lindquist E."/>
            <person name="Ling A."/>
            <person name="Lombard V."/>
            <person name="Lucas S."/>
            <person name="Lundell T."/>
            <person name="Martin R."/>
            <person name="McLaughlin D.J."/>
            <person name="Morgenstern I."/>
            <person name="Morin E."/>
            <person name="Murat C."/>
            <person name="Nagy L.G."/>
            <person name="Nolan M."/>
            <person name="Ohm R.A."/>
            <person name="Patyshakuliyeva A."/>
            <person name="Rokas A."/>
            <person name="Ruiz-Duenas F.J."/>
            <person name="Sabat G."/>
            <person name="Salamov A."/>
            <person name="Samejima M."/>
            <person name="Schmutz J."/>
            <person name="Slot J.C."/>
            <person name="St John F."/>
            <person name="Stenlid J."/>
            <person name="Sun H."/>
            <person name="Sun S."/>
            <person name="Syed K."/>
            <person name="Tsang A."/>
            <person name="Wiebenga A."/>
            <person name="Young D."/>
            <person name="Pisabarro A."/>
            <person name="Eastwood D.C."/>
            <person name="Martin F."/>
            <person name="Cullen D."/>
            <person name="Grigoriev I.V."/>
            <person name="Hibbett D.S."/>
        </authorList>
    </citation>
    <scope>NUCLEOTIDE SEQUENCE [LARGE SCALE GENOMIC DNA]</scope>
    <source>
        <strain evidence="2 3">MD-104</strain>
    </source>
</reference>
<feature type="compositionally biased region" description="Low complexity" evidence="1">
    <location>
        <begin position="225"/>
        <end position="234"/>
    </location>
</feature>
<feature type="compositionally biased region" description="Low complexity" evidence="1">
    <location>
        <begin position="525"/>
        <end position="558"/>
    </location>
</feature>
<feature type="compositionally biased region" description="Basic and acidic residues" evidence="1">
    <location>
        <begin position="346"/>
        <end position="355"/>
    </location>
</feature>
<feature type="compositionally biased region" description="Polar residues" evidence="1">
    <location>
        <begin position="505"/>
        <end position="522"/>
    </location>
</feature>
<name>A0A2H3JD81_WOLCO</name>
<feature type="compositionally biased region" description="Low complexity" evidence="1">
    <location>
        <begin position="495"/>
        <end position="504"/>
    </location>
</feature>
<dbReference type="Proteomes" id="UP000218811">
    <property type="component" value="Unassembled WGS sequence"/>
</dbReference>
<organism evidence="2 3">
    <name type="scientific">Wolfiporia cocos (strain MD-104)</name>
    <name type="common">Brown rot fungus</name>
    <dbReference type="NCBI Taxonomy" id="742152"/>
    <lineage>
        <taxon>Eukaryota</taxon>
        <taxon>Fungi</taxon>
        <taxon>Dikarya</taxon>
        <taxon>Basidiomycota</taxon>
        <taxon>Agaricomycotina</taxon>
        <taxon>Agaricomycetes</taxon>
        <taxon>Polyporales</taxon>
        <taxon>Phaeolaceae</taxon>
        <taxon>Wolfiporia</taxon>
    </lineage>
</organism>
<feature type="compositionally biased region" description="Polar residues" evidence="1">
    <location>
        <begin position="728"/>
        <end position="740"/>
    </location>
</feature>
<dbReference type="STRING" id="742152.A0A2H3JD81"/>
<dbReference type="OrthoDB" id="2684446at2759"/>
<feature type="region of interest" description="Disordered" evidence="1">
    <location>
        <begin position="10"/>
        <end position="824"/>
    </location>
</feature>
<feature type="region of interest" description="Disordered" evidence="1">
    <location>
        <begin position="859"/>
        <end position="881"/>
    </location>
</feature>
<feature type="compositionally biased region" description="Low complexity" evidence="1">
    <location>
        <begin position="712"/>
        <end position="727"/>
    </location>
</feature>
<protein>
    <submittedName>
        <fullName evidence="2">Uncharacterized protein</fullName>
    </submittedName>
</protein>
<feature type="compositionally biased region" description="Polar residues" evidence="1">
    <location>
        <begin position="640"/>
        <end position="654"/>
    </location>
</feature>
<feature type="compositionally biased region" description="Low complexity" evidence="1">
    <location>
        <begin position="244"/>
        <end position="258"/>
    </location>
</feature>